<dbReference type="Pfam" id="PF00395">
    <property type="entry name" value="SLH"/>
    <property type="match status" value="3"/>
</dbReference>
<dbReference type="RefSeq" id="WP_126658961.1">
    <property type="nucleotide sequence ID" value="NZ_RYYR01000010.1"/>
</dbReference>
<sequence length="1187" mass="124009">MTKQNKGRKLFATTATAALVASAIVPVASAAELNDAAKIPAWAKDAVNYLVQNEAVQGDQNGNFNPSGNLTRAQAAVILAKVLKLEPTGTENFKDVKKGDWYYDAVTATSPKIFSGDDKGNFNPNAPLTRQEAAKVLVSAFELTGSAELSGFSDASKVPAWAKEFIETAVANKVINGKNGALAPSDKITNAEFAVMAKGSIDAAAGEVIVDGLAVKSVSAITSTSVTVTIDAPTEDLVDQTVVVKDGAGKTYAVNAATIKAGATEATFNFVTPLTVSPTAAWKVNGVAYKVDKLAIVAVEGTDSARKTLVVEFNSPVESLSASEIVIREKVAQTRSAVESVKLASDGMSAQITLVGFGDSSINGLKPQTVYTLSITKNGSVLSADFEIPAVLEDAVVQTINTTNRTIAVATKNNAGTYVAGPTLNIPKDLAFDFQEARGRDLTIWIDKNNNVTKFVYNSETVIYDAIEYETKTINGAPVTVVKTLSDGKTYEISANVGVQSTNNGALVQTIGNKDNYAKIVLGTDGKAKTIIAHDLSSAILVDKVENETVSGYGLAASLKDYTILKDGKTATIADIKAGDAVFYNTGTKVAEIYNNKVTGKISAFFNNEIQLQGKSYAIGNAQGVIDNKFTTLTNDNVAAYTNVTAYLDRAGQLELLTGERSEAAKATSVAFVKENISTFNFKGVDYLKLVTQKTDGTAATEEIDAEKLTSVKGITVGANSTFQTANLTAQQVTDGNVLKVAGFFVAKDAGTGADKLWYAHAGQTIAAAKADVIAAGANTLATELPIPVVFEDVVEVTKAADVVTGLNFLGAGTQVNTASNEVKLTDKALGTSNGTGPSYQLSSSVPVFIKNKLSAGQTTQTYKSTTWGALDANISKILEDNATGHAGEEFTVYNDGKGNAKYIVLNENLIQQPDPNNKFEGVISEVKYGTQTTPEIAYIKFAGDDKQYTVSSSTNLHTTSLAIGDVLNVEAKETAIVNFTQETAGTTNAIGKYSATDKQISDGEFSIAGVTGYSYANSGVKVYEVTGTGLNTKLEARTTGDLTNLRADQKIVASLIAAGSKKVDAVVIYTDSTPISAATVTGTYKGGNAANIEANETLIFTFNDQVDPADITALEGQFASVFTAGSFTVASSTVAGKTVVTVTASGAYAGAAIATFNTDGTITLTAANLTDVTGNTPAANLVVDFK</sequence>
<dbReference type="PROSITE" id="PS51272">
    <property type="entry name" value="SLH"/>
    <property type="match status" value="3"/>
</dbReference>
<feature type="chain" id="PRO_5019482281" evidence="2">
    <location>
        <begin position="31"/>
        <end position="1187"/>
    </location>
</feature>
<evidence type="ECO:0000313" key="5">
    <source>
        <dbReference type="Proteomes" id="UP000287910"/>
    </source>
</evidence>
<comment type="caution">
    <text evidence="4">The sequence shown here is derived from an EMBL/GenBank/DDBJ whole genome shotgun (WGS) entry which is preliminary data.</text>
</comment>
<accession>A0A432LC92</accession>
<evidence type="ECO:0000256" key="1">
    <source>
        <dbReference type="ARBA" id="ARBA00022729"/>
    </source>
</evidence>
<feature type="domain" description="SLH" evidence="3">
    <location>
        <begin position="149"/>
        <end position="211"/>
    </location>
</feature>
<feature type="domain" description="SLH" evidence="3">
    <location>
        <begin position="30"/>
        <end position="93"/>
    </location>
</feature>
<proteinExistence type="predicted"/>
<organism evidence="4 5">
    <name type="scientific">Lysinibacillus antri</name>
    <dbReference type="NCBI Taxonomy" id="2498145"/>
    <lineage>
        <taxon>Bacteria</taxon>
        <taxon>Bacillati</taxon>
        <taxon>Bacillota</taxon>
        <taxon>Bacilli</taxon>
        <taxon>Bacillales</taxon>
        <taxon>Bacillaceae</taxon>
        <taxon>Lysinibacillus</taxon>
    </lineage>
</organism>
<keyword evidence="5" id="KW-1185">Reference proteome</keyword>
<feature type="signal peptide" evidence="2">
    <location>
        <begin position="1"/>
        <end position="30"/>
    </location>
</feature>
<keyword evidence="1 2" id="KW-0732">Signal</keyword>
<dbReference type="AlphaFoldDB" id="A0A432LC92"/>
<gene>
    <name evidence="4" type="ORF">EK386_09690</name>
</gene>
<evidence type="ECO:0000259" key="3">
    <source>
        <dbReference type="PROSITE" id="PS51272"/>
    </source>
</evidence>
<dbReference type="Proteomes" id="UP000287910">
    <property type="component" value="Unassembled WGS sequence"/>
</dbReference>
<feature type="domain" description="SLH" evidence="3">
    <location>
        <begin position="94"/>
        <end position="148"/>
    </location>
</feature>
<reference evidence="4 5" key="1">
    <citation type="submission" date="2018-12" db="EMBL/GenBank/DDBJ databases">
        <title>Lysinibacillus antri sp. nov., isolated from a cave soil.</title>
        <authorList>
            <person name="Narsing Rao M.P."/>
            <person name="Zhang H."/>
            <person name="Dong Z.-Y."/>
            <person name="Niu X.-K."/>
            <person name="Zhang K."/>
            <person name="Fang B.-Z."/>
            <person name="Kang Y.-Q."/>
            <person name="Xiao M."/>
            <person name="Li W.-J."/>
        </authorList>
    </citation>
    <scope>NUCLEOTIDE SEQUENCE [LARGE SCALE GENOMIC DNA]</scope>
    <source>
        <strain evidence="4 5">SYSU K30002</strain>
    </source>
</reference>
<dbReference type="EMBL" id="RYYR01000010">
    <property type="protein sequence ID" value="RUL53223.1"/>
    <property type="molecule type" value="Genomic_DNA"/>
</dbReference>
<evidence type="ECO:0000313" key="4">
    <source>
        <dbReference type="EMBL" id="RUL53223.1"/>
    </source>
</evidence>
<dbReference type="InterPro" id="IPR001119">
    <property type="entry name" value="SLH_dom"/>
</dbReference>
<protein>
    <submittedName>
        <fullName evidence="4">S-layer homology domain-containing protein</fullName>
    </submittedName>
</protein>
<evidence type="ECO:0000256" key="2">
    <source>
        <dbReference type="SAM" id="SignalP"/>
    </source>
</evidence>
<name>A0A432LC92_9BACI</name>